<protein>
    <submittedName>
        <fullName evidence="3">RND efflux system, outer membrane lipoprotein, NodT family</fullName>
    </submittedName>
</protein>
<keyword evidence="2" id="KW-0812">Transmembrane</keyword>
<dbReference type="Proteomes" id="UP000001635">
    <property type="component" value="Chromosome"/>
</dbReference>
<dbReference type="GO" id="GO:0015562">
    <property type="term" value="F:efflux transmembrane transporter activity"/>
    <property type="evidence" value="ECO:0007669"/>
    <property type="project" value="InterPro"/>
</dbReference>
<dbReference type="OrthoDB" id="9770517at2"/>
<evidence type="ECO:0000256" key="2">
    <source>
        <dbReference type="RuleBase" id="RU362097"/>
    </source>
</evidence>
<dbReference type="EMBL" id="CP002955">
    <property type="protein sequence ID" value="AEL27096.1"/>
    <property type="molecule type" value="Genomic_DNA"/>
</dbReference>
<sequence>MPINLKIKPSTYVSLSLIMLVMMTIWGCKSGENYVQPDLNLPATFKSLSSNQSDSTKNDTSNIGKLAWREFFEDSTLLDLIDKGLKNNLYLQQVQKETEIANEGYKQSKANFLPQLTAILEKRDDRYSENSSTRENVKYYENKEIPNQWYLARANNLAAVQSSWEIDLWGKLRRLKEANQAQLRQREAFTKAVQTDLVAEIATSYYRLLMLQEQKQVAEYNLRLNDSTLSIVNLQYRAGEVSSLAITQTESQKLISASLVPQIERELEVQKNRLNELLGEYPKDSLEVLRGLGDTRLLSEIAVGVPFELIQNRPDVKAAELALIEANAQVGVSQAMRYPSLSLSAQLGYDAINFSDVMNPGSLFGVFVGSLTQPIFQNRKLKTRYRISLSERDIAELSFREKVLQAVAEISNGMVTIQKLNEEYALAEKRLINARKAVKESYLLFSSGYATYLEVINAQSNALDSELYMVDVKMQMLIANIELYRNLGGGWK</sequence>
<dbReference type="Gene3D" id="2.20.200.10">
    <property type="entry name" value="Outer membrane efflux proteins (OEP)"/>
    <property type="match status" value="1"/>
</dbReference>
<keyword evidence="2" id="KW-0564">Palmitate</keyword>
<reference evidence="4" key="1">
    <citation type="submission" date="2011-07" db="EMBL/GenBank/DDBJ databases">
        <title>The complete genome of Cyclobacterium marinum DSM 745.</title>
        <authorList>
            <person name="Lucas S."/>
            <person name="Han J."/>
            <person name="Lapidus A."/>
            <person name="Bruce D."/>
            <person name="Goodwin L."/>
            <person name="Pitluck S."/>
            <person name="Peters L."/>
            <person name="Kyrpides N."/>
            <person name="Mavromatis K."/>
            <person name="Ivanova N."/>
            <person name="Ovchinnikova G."/>
            <person name="Chertkov O."/>
            <person name="Detter J.C."/>
            <person name="Tapia R."/>
            <person name="Han C."/>
            <person name="Land M."/>
            <person name="Hauser L."/>
            <person name="Markowitz V."/>
            <person name="Cheng J.-F."/>
            <person name="Hugenholtz P."/>
            <person name="Woyke T."/>
            <person name="Wu D."/>
            <person name="Tindall B."/>
            <person name="Schuetze A."/>
            <person name="Brambilla E."/>
            <person name="Klenk H.-P."/>
            <person name="Eisen J.A."/>
        </authorList>
    </citation>
    <scope>NUCLEOTIDE SEQUENCE [LARGE SCALE GENOMIC DNA]</scope>
    <source>
        <strain evidence="4">ATCC 25205 / DSM 745 / LMG 13164 / NCIMB 1802</strain>
    </source>
</reference>
<dbReference type="RefSeq" id="WP_014021386.1">
    <property type="nucleotide sequence ID" value="NC_015914.1"/>
</dbReference>
<keyword evidence="4" id="KW-1185">Reference proteome</keyword>
<name>G0IWA8_CYCMS</name>
<keyword evidence="2" id="KW-0472">Membrane</keyword>
<dbReference type="Gene3D" id="1.20.1600.10">
    <property type="entry name" value="Outer membrane efflux proteins (OEP)"/>
    <property type="match status" value="1"/>
</dbReference>
<comment type="similarity">
    <text evidence="1 2">Belongs to the outer membrane factor (OMF) (TC 1.B.17) family.</text>
</comment>
<dbReference type="PANTHER" id="PTHR30203">
    <property type="entry name" value="OUTER MEMBRANE CATION EFFLUX PROTEIN"/>
    <property type="match status" value="1"/>
</dbReference>
<dbReference type="STRING" id="880070.Cycma_3373"/>
<dbReference type="GO" id="GO:0005886">
    <property type="term" value="C:plasma membrane"/>
    <property type="evidence" value="ECO:0007669"/>
    <property type="project" value="UniProtKB-SubCell"/>
</dbReference>
<dbReference type="NCBIfam" id="TIGR01845">
    <property type="entry name" value="outer_NodT"/>
    <property type="match status" value="1"/>
</dbReference>
<dbReference type="HOGENOM" id="CLU_012817_13_0_10"/>
<accession>G0IWA8</accession>
<keyword evidence="2 3" id="KW-0449">Lipoprotein</keyword>
<dbReference type="KEGG" id="cmr:Cycma_3373"/>
<dbReference type="eggNOG" id="COG1538">
    <property type="taxonomic scope" value="Bacteria"/>
</dbReference>
<dbReference type="InterPro" id="IPR003423">
    <property type="entry name" value="OMP_efflux"/>
</dbReference>
<proteinExistence type="inferred from homology"/>
<comment type="subcellular location">
    <subcellularLocation>
        <location evidence="2">Cell membrane</location>
        <topology evidence="2">Lipid-anchor</topology>
    </subcellularLocation>
</comment>
<dbReference type="Pfam" id="PF02321">
    <property type="entry name" value="OEP"/>
    <property type="match status" value="2"/>
</dbReference>
<gene>
    <name evidence="3" type="ordered locus">Cycma_3373</name>
</gene>
<dbReference type="InterPro" id="IPR010131">
    <property type="entry name" value="MdtP/NodT-like"/>
</dbReference>
<organism evidence="3 4">
    <name type="scientific">Cyclobacterium marinum (strain ATCC 25205 / DSM 745 / LMG 13164 / NCIMB 1802)</name>
    <name type="common">Flectobacillus marinus</name>
    <dbReference type="NCBI Taxonomy" id="880070"/>
    <lineage>
        <taxon>Bacteria</taxon>
        <taxon>Pseudomonadati</taxon>
        <taxon>Bacteroidota</taxon>
        <taxon>Cytophagia</taxon>
        <taxon>Cytophagales</taxon>
        <taxon>Cyclobacteriaceae</taxon>
        <taxon>Cyclobacterium</taxon>
    </lineage>
</organism>
<dbReference type="SUPFAM" id="SSF56954">
    <property type="entry name" value="Outer membrane efflux proteins (OEP)"/>
    <property type="match status" value="1"/>
</dbReference>
<evidence type="ECO:0000256" key="1">
    <source>
        <dbReference type="ARBA" id="ARBA00007613"/>
    </source>
</evidence>
<keyword evidence="2" id="KW-1134">Transmembrane beta strand</keyword>
<dbReference type="AlphaFoldDB" id="G0IWA8"/>
<evidence type="ECO:0000313" key="3">
    <source>
        <dbReference type="EMBL" id="AEL27096.1"/>
    </source>
</evidence>
<evidence type="ECO:0000313" key="4">
    <source>
        <dbReference type="Proteomes" id="UP000001635"/>
    </source>
</evidence>